<gene>
    <name evidence="2" type="ORF">VP01_1386g9</name>
</gene>
<proteinExistence type="predicted"/>
<accession>A0A0L6VL93</accession>
<evidence type="ECO:0000256" key="1">
    <source>
        <dbReference type="SAM" id="MobiDB-lite"/>
    </source>
</evidence>
<dbReference type="Proteomes" id="UP000037035">
    <property type="component" value="Unassembled WGS sequence"/>
</dbReference>
<dbReference type="VEuPathDB" id="FungiDB:VP01_1386g9"/>
<dbReference type="AlphaFoldDB" id="A0A0L6VL93"/>
<protein>
    <submittedName>
        <fullName evidence="2">Uncharacterized protein</fullName>
    </submittedName>
</protein>
<keyword evidence="3" id="KW-1185">Reference proteome</keyword>
<dbReference type="STRING" id="27349.A0A0L6VL93"/>
<dbReference type="EMBL" id="LAVV01004298">
    <property type="protein sequence ID" value="KNZ61546.1"/>
    <property type="molecule type" value="Genomic_DNA"/>
</dbReference>
<feature type="region of interest" description="Disordered" evidence="1">
    <location>
        <begin position="170"/>
        <end position="195"/>
    </location>
</feature>
<sequence>MASSILPLQGLTQIRKSRRRKAAIVQKKAATKAAKELIKDARAEAAASRFVWTEAASLELLALVKIIRDKYKGLSKRPGLTPFGKYFLANNHHKVEFPLLEKQFKDYCDTSGNGGLLEALIEFGLPYWLWDALSNMIGDHWASQAEGDSKLHDPLDILMAVPGAVLSDTGEDTDWDRGDSPAVPETGLCSQPRKGPSMMMQMTKRNHQYLKAPTSSNLLPPIHWAPPISESNPASTPVQGPQSAILALPRANKGPTRPPASSGASPQRRGRTEEVPKKEDPVATSMFVMMAKATKQAAKDHKIRELDRQDKQIDAEVRREEAREKAWLESWNDGPKPE</sequence>
<feature type="compositionally biased region" description="Basic and acidic residues" evidence="1">
    <location>
        <begin position="270"/>
        <end position="281"/>
    </location>
</feature>
<reference evidence="2 3" key="1">
    <citation type="submission" date="2015-08" db="EMBL/GenBank/DDBJ databases">
        <title>Next Generation Sequencing and Analysis of the Genome of Puccinia sorghi L Schw, the Causal Agent of Maize Common Rust.</title>
        <authorList>
            <person name="Rochi L."/>
            <person name="Burguener G."/>
            <person name="Darino M."/>
            <person name="Turjanski A."/>
            <person name="Kreff E."/>
            <person name="Dieguez M.J."/>
            <person name="Sacco F."/>
        </authorList>
    </citation>
    <scope>NUCLEOTIDE SEQUENCE [LARGE SCALE GENOMIC DNA]</scope>
    <source>
        <strain evidence="2 3">RO10H11247</strain>
    </source>
</reference>
<organism evidence="2 3">
    <name type="scientific">Puccinia sorghi</name>
    <dbReference type="NCBI Taxonomy" id="27349"/>
    <lineage>
        <taxon>Eukaryota</taxon>
        <taxon>Fungi</taxon>
        <taxon>Dikarya</taxon>
        <taxon>Basidiomycota</taxon>
        <taxon>Pucciniomycotina</taxon>
        <taxon>Pucciniomycetes</taxon>
        <taxon>Pucciniales</taxon>
        <taxon>Pucciniaceae</taxon>
        <taxon>Puccinia</taxon>
    </lineage>
</organism>
<dbReference type="OrthoDB" id="2507825at2759"/>
<feature type="compositionally biased region" description="Basic and acidic residues" evidence="1">
    <location>
        <begin position="297"/>
        <end position="327"/>
    </location>
</feature>
<comment type="caution">
    <text evidence="2">The sequence shown here is derived from an EMBL/GenBank/DDBJ whole genome shotgun (WGS) entry which is preliminary data.</text>
</comment>
<name>A0A0L6VL93_9BASI</name>
<evidence type="ECO:0000313" key="2">
    <source>
        <dbReference type="EMBL" id="KNZ61546.1"/>
    </source>
</evidence>
<feature type="region of interest" description="Disordered" evidence="1">
    <location>
        <begin position="249"/>
        <end position="338"/>
    </location>
</feature>
<evidence type="ECO:0000313" key="3">
    <source>
        <dbReference type="Proteomes" id="UP000037035"/>
    </source>
</evidence>